<accession>A0AAN6F8N5</accession>
<feature type="compositionally biased region" description="Polar residues" evidence="5">
    <location>
        <begin position="127"/>
        <end position="136"/>
    </location>
</feature>
<dbReference type="PROSITE" id="PS50850">
    <property type="entry name" value="MFS"/>
    <property type="match status" value="1"/>
</dbReference>
<evidence type="ECO:0000313" key="9">
    <source>
        <dbReference type="Proteomes" id="UP001168146"/>
    </source>
</evidence>
<feature type="transmembrane region" description="Helical" evidence="6">
    <location>
        <begin position="628"/>
        <end position="646"/>
    </location>
</feature>
<dbReference type="Proteomes" id="UP001168146">
    <property type="component" value="Unassembled WGS sequence"/>
</dbReference>
<keyword evidence="2 6" id="KW-0812">Transmembrane</keyword>
<dbReference type="GO" id="GO:0015244">
    <property type="term" value="F:fluconazole transmembrane transporter activity"/>
    <property type="evidence" value="ECO:0007669"/>
    <property type="project" value="TreeGrafter"/>
</dbReference>
<evidence type="ECO:0000313" key="8">
    <source>
        <dbReference type="EMBL" id="KAK0307425.1"/>
    </source>
</evidence>
<dbReference type="InterPro" id="IPR011701">
    <property type="entry name" value="MFS"/>
</dbReference>
<dbReference type="PANTHER" id="PTHR23502:SF23">
    <property type="entry name" value="FLUCONAZOLE RESISTANCE PROTEIN 1"/>
    <property type="match status" value="1"/>
</dbReference>
<keyword evidence="4 6" id="KW-0472">Membrane</keyword>
<feature type="transmembrane region" description="Helical" evidence="6">
    <location>
        <begin position="344"/>
        <end position="366"/>
    </location>
</feature>
<feature type="transmembrane region" description="Helical" evidence="6">
    <location>
        <begin position="604"/>
        <end position="622"/>
    </location>
</feature>
<feature type="transmembrane region" description="Helical" evidence="6">
    <location>
        <begin position="284"/>
        <end position="303"/>
    </location>
</feature>
<dbReference type="GO" id="GO:1990961">
    <property type="term" value="P:xenobiotic detoxification by transmembrane export across the plasma membrane"/>
    <property type="evidence" value="ECO:0007669"/>
    <property type="project" value="TreeGrafter"/>
</dbReference>
<dbReference type="GO" id="GO:0005886">
    <property type="term" value="C:plasma membrane"/>
    <property type="evidence" value="ECO:0007669"/>
    <property type="project" value="TreeGrafter"/>
</dbReference>
<feature type="transmembrane region" description="Helical" evidence="6">
    <location>
        <begin position="531"/>
        <end position="550"/>
    </location>
</feature>
<feature type="transmembrane region" description="Helical" evidence="6">
    <location>
        <begin position="491"/>
        <end position="510"/>
    </location>
</feature>
<dbReference type="CDD" id="cd17323">
    <property type="entry name" value="MFS_Tpo1_MDR_like"/>
    <property type="match status" value="1"/>
</dbReference>
<feature type="transmembrane region" description="Helical" evidence="6">
    <location>
        <begin position="378"/>
        <end position="403"/>
    </location>
</feature>
<evidence type="ECO:0000256" key="5">
    <source>
        <dbReference type="SAM" id="MobiDB-lite"/>
    </source>
</evidence>
<feature type="transmembrane region" description="Helical" evidence="6">
    <location>
        <begin position="215"/>
        <end position="238"/>
    </location>
</feature>
<evidence type="ECO:0000256" key="4">
    <source>
        <dbReference type="ARBA" id="ARBA00023136"/>
    </source>
</evidence>
<reference evidence="8" key="1">
    <citation type="submission" date="2021-12" db="EMBL/GenBank/DDBJ databases">
        <title>Black yeast isolated from Biological Soil Crust.</title>
        <authorList>
            <person name="Kurbessoian T."/>
        </authorList>
    </citation>
    <scope>NUCLEOTIDE SEQUENCE</scope>
    <source>
        <strain evidence="8">CCFEE 5208</strain>
    </source>
</reference>
<dbReference type="PANTHER" id="PTHR23502">
    <property type="entry name" value="MAJOR FACILITATOR SUPERFAMILY"/>
    <property type="match status" value="1"/>
</dbReference>
<dbReference type="Pfam" id="PF07690">
    <property type="entry name" value="MFS_1"/>
    <property type="match status" value="1"/>
</dbReference>
<name>A0AAN6F8N5_9PEZI</name>
<evidence type="ECO:0000256" key="1">
    <source>
        <dbReference type="ARBA" id="ARBA00004141"/>
    </source>
</evidence>
<comment type="subcellular location">
    <subcellularLocation>
        <location evidence="1">Membrane</location>
        <topology evidence="1">Multi-pass membrane protein</topology>
    </subcellularLocation>
</comment>
<comment type="caution">
    <text evidence="8">The sequence shown here is derived from an EMBL/GenBank/DDBJ whole genome shotgun (WGS) entry which is preliminary data.</text>
</comment>
<protein>
    <recommendedName>
        <fullName evidence="7">Major facilitator superfamily (MFS) profile domain-containing protein</fullName>
    </recommendedName>
</protein>
<dbReference type="AlphaFoldDB" id="A0AAN6F8N5"/>
<evidence type="ECO:0000256" key="6">
    <source>
        <dbReference type="SAM" id="Phobius"/>
    </source>
</evidence>
<dbReference type="Gene3D" id="1.20.1250.20">
    <property type="entry name" value="MFS general substrate transporter like domains"/>
    <property type="match status" value="1"/>
</dbReference>
<dbReference type="SUPFAM" id="SSF103473">
    <property type="entry name" value="MFS general substrate transporter"/>
    <property type="match status" value="1"/>
</dbReference>
<feature type="transmembrane region" description="Helical" evidence="6">
    <location>
        <begin position="452"/>
        <end position="471"/>
    </location>
</feature>
<feature type="domain" description="Major facilitator superfamily (MFS) profile" evidence="7">
    <location>
        <begin position="217"/>
        <end position="651"/>
    </location>
</feature>
<evidence type="ECO:0000259" key="7">
    <source>
        <dbReference type="PROSITE" id="PS50850"/>
    </source>
</evidence>
<gene>
    <name evidence="8" type="ORF">LTR82_015933</name>
</gene>
<dbReference type="EMBL" id="JASUXU010000094">
    <property type="protein sequence ID" value="KAK0307425.1"/>
    <property type="molecule type" value="Genomic_DNA"/>
</dbReference>
<dbReference type="InterPro" id="IPR020846">
    <property type="entry name" value="MFS_dom"/>
</dbReference>
<keyword evidence="3 6" id="KW-1133">Transmembrane helix</keyword>
<feature type="region of interest" description="Disordered" evidence="5">
    <location>
        <begin position="124"/>
        <end position="147"/>
    </location>
</feature>
<organism evidence="8 9">
    <name type="scientific">Friedmanniomyces endolithicus</name>
    <dbReference type="NCBI Taxonomy" id="329885"/>
    <lineage>
        <taxon>Eukaryota</taxon>
        <taxon>Fungi</taxon>
        <taxon>Dikarya</taxon>
        <taxon>Ascomycota</taxon>
        <taxon>Pezizomycotina</taxon>
        <taxon>Dothideomycetes</taxon>
        <taxon>Dothideomycetidae</taxon>
        <taxon>Mycosphaerellales</taxon>
        <taxon>Teratosphaeriaceae</taxon>
        <taxon>Friedmanniomyces</taxon>
    </lineage>
</organism>
<evidence type="ECO:0000256" key="3">
    <source>
        <dbReference type="ARBA" id="ARBA00022989"/>
    </source>
</evidence>
<dbReference type="InterPro" id="IPR036259">
    <property type="entry name" value="MFS_trans_sf"/>
</dbReference>
<evidence type="ECO:0000256" key="2">
    <source>
        <dbReference type="ARBA" id="ARBA00022692"/>
    </source>
</evidence>
<sequence length="659" mass="72831">MHLRTYMLGPVRGSFINVAHSARHGPRVESVREERYSSKASANTPPHFEQQHPVAQLYEHLAISTMSDIIREAPLGQIIRFISGNRLFRYPEEIPGFELPSQYAIYLDASVKETLPADISVEKAITHSGSPGTQGSREADLESGSEDLGMRRTKSRIYTAPYSLDRARTEEQLARERTQSIPIMPVKTPDGFILVDWYTNDDPANPHNWSSGKRAFITFLICAYTWVVYTGSSIYAASETGVMEEFHVSAASAALPLALYVLAYGLGPLLWAPLCELPAIGRNPVYIATFVVFFALSFGTAAVDTFGGLVALRLFQGFFGSPALANGGATFSDMYSLLYVPYQLSWWVFAAWCGPALGPLMAGFAVSAENWHWSLWEIVWMTAPVLVLLLTLMPETAASNILLRRAQRLRKLHPGNMRLRSQSEIDLEQLTATTILVNALIKPVEITLKDPAILFVNTYTALFYGIYYTFFEVFPLTFSSQYGFNLGETGLAFLSCQIGAAIAMLTYFAYLHWYMIPDNLKHGLRAQEHRLVPAILGSLLIPTGLFVYGWTARESIHWVVPLIGVVIFVIGTFFVLQSIFVYLPLSYPTYAGSLFAGNDLTRSSVACGSVLFARPLFINLGVAKGVTLLAGLSVVGIFGTIALYVYGAKLRSKSKFAQG</sequence>
<feature type="transmembrane region" description="Helical" evidence="6">
    <location>
        <begin position="556"/>
        <end position="583"/>
    </location>
</feature>
<feature type="transmembrane region" description="Helical" evidence="6">
    <location>
        <begin position="250"/>
        <end position="272"/>
    </location>
</feature>
<proteinExistence type="predicted"/>